<evidence type="ECO:0000313" key="2">
    <source>
        <dbReference type="Proteomes" id="UP001150941"/>
    </source>
</evidence>
<name>A0A9W9NT33_9EURO</name>
<dbReference type="AlphaFoldDB" id="A0A9W9NT33"/>
<protein>
    <submittedName>
        <fullName evidence="1">Uncharacterized protein</fullName>
    </submittedName>
</protein>
<organism evidence="1 2">
    <name type="scientific">Penicillium chermesinum</name>
    <dbReference type="NCBI Taxonomy" id="63820"/>
    <lineage>
        <taxon>Eukaryota</taxon>
        <taxon>Fungi</taxon>
        <taxon>Dikarya</taxon>
        <taxon>Ascomycota</taxon>
        <taxon>Pezizomycotina</taxon>
        <taxon>Eurotiomycetes</taxon>
        <taxon>Eurotiomycetidae</taxon>
        <taxon>Eurotiales</taxon>
        <taxon>Aspergillaceae</taxon>
        <taxon>Penicillium</taxon>
    </lineage>
</organism>
<evidence type="ECO:0000313" key="1">
    <source>
        <dbReference type="EMBL" id="KAJ5225281.1"/>
    </source>
</evidence>
<accession>A0A9W9NT33</accession>
<dbReference type="EMBL" id="JAPQKS010000005">
    <property type="protein sequence ID" value="KAJ5225281.1"/>
    <property type="molecule type" value="Genomic_DNA"/>
</dbReference>
<proteinExistence type="predicted"/>
<dbReference type="Proteomes" id="UP001150941">
    <property type="component" value="Unassembled WGS sequence"/>
</dbReference>
<keyword evidence="2" id="KW-1185">Reference proteome</keyword>
<reference evidence="1" key="2">
    <citation type="journal article" date="2023" name="IMA Fungus">
        <title>Comparative genomic study of the Penicillium genus elucidates a diverse pangenome and 15 lateral gene transfer events.</title>
        <authorList>
            <person name="Petersen C."/>
            <person name="Sorensen T."/>
            <person name="Nielsen M.R."/>
            <person name="Sondergaard T.E."/>
            <person name="Sorensen J.L."/>
            <person name="Fitzpatrick D.A."/>
            <person name="Frisvad J.C."/>
            <person name="Nielsen K.L."/>
        </authorList>
    </citation>
    <scope>NUCLEOTIDE SEQUENCE</scope>
    <source>
        <strain evidence="1">IBT 19713</strain>
    </source>
</reference>
<sequence>MLIESRYDYGKRGFYLGRGGLGYRKVENDSQILHTTDYTQPLDIAFKEEERMASRLKREGVVKIRIGVGGFLTFCC</sequence>
<gene>
    <name evidence="1" type="ORF">N7468_006506</name>
</gene>
<dbReference type="GeneID" id="83203105"/>
<dbReference type="RefSeq" id="XP_058328692.1">
    <property type="nucleotide sequence ID" value="XM_058475802.1"/>
</dbReference>
<comment type="caution">
    <text evidence="1">The sequence shown here is derived from an EMBL/GenBank/DDBJ whole genome shotgun (WGS) entry which is preliminary data.</text>
</comment>
<reference evidence="1" key="1">
    <citation type="submission" date="2022-11" db="EMBL/GenBank/DDBJ databases">
        <authorList>
            <person name="Petersen C."/>
        </authorList>
    </citation>
    <scope>NUCLEOTIDE SEQUENCE</scope>
    <source>
        <strain evidence="1">IBT 19713</strain>
    </source>
</reference>